<dbReference type="EMBL" id="JAAIUW010000001">
    <property type="protein sequence ID" value="KAF7844746.1"/>
    <property type="molecule type" value="Genomic_DNA"/>
</dbReference>
<reference evidence="1" key="1">
    <citation type="submission" date="2020-09" db="EMBL/GenBank/DDBJ databases">
        <title>Genome-Enabled Discovery of Anthraquinone Biosynthesis in Senna tora.</title>
        <authorList>
            <person name="Kang S.-H."/>
            <person name="Pandey R.P."/>
            <person name="Lee C.-M."/>
            <person name="Sim J.-S."/>
            <person name="Jeong J.-T."/>
            <person name="Choi B.-S."/>
            <person name="Jung M."/>
            <person name="Ginzburg D."/>
            <person name="Zhao K."/>
            <person name="Won S.Y."/>
            <person name="Oh T.-J."/>
            <person name="Yu Y."/>
            <person name="Kim N.-H."/>
            <person name="Lee O.R."/>
            <person name="Lee T.-H."/>
            <person name="Bashyal P."/>
            <person name="Kim T.-S."/>
            <person name="Lee W.-H."/>
            <person name="Kawkins C."/>
            <person name="Kim C.-K."/>
            <person name="Kim J.S."/>
            <person name="Ahn B.O."/>
            <person name="Rhee S.Y."/>
            <person name="Sohng J.K."/>
        </authorList>
    </citation>
    <scope>NUCLEOTIDE SEQUENCE</scope>
    <source>
        <tissue evidence="1">Leaf</tissue>
    </source>
</reference>
<protein>
    <submittedName>
        <fullName evidence="1">Peptidyl-prolyl cis-trans isomerase CYP18-1</fullName>
    </submittedName>
</protein>
<sequence length="48" mass="5334">MSVTLHTNLGDIKCEIFCDEVPKTSERQCVLGLGADLVTISAYEAFEW</sequence>
<organism evidence="1 2">
    <name type="scientific">Senna tora</name>
    <dbReference type="NCBI Taxonomy" id="362788"/>
    <lineage>
        <taxon>Eukaryota</taxon>
        <taxon>Viridiplantae</taxon>
        <taxon>Streptophyta</taxon>
        <taxon>Embryophyta</taxon>
        <taxon>Tracheophyta</taxon>
        <taxon>Spermatophyta</taxon>
        <taxon>Magnoliopsida</taxon>
        <taxon>eudicotyledons</taxon>
        <taxon>Gunneridae</taxon>
        <taxon>Pentapetalae</taxon>
        <taxon>rosids</taxon>
        <taxon>fabids</taxon>
        <taxon>Fabales</taxon>
        <taxon>Fabaceae</taxon>
        <taxon>Caesalpinioideae</taxon>
        <taxon>Cassia clade</taxon>
        <taxon>Senna</taxon>
    </lineage>
</organism>
<evidence type="ECO:0000313" key="2">
    <source>
        <dbReference type="Proteomes" id="UP000634136"/>
    </source>
</evidence>
<dbReference type="SUPFAM" id="SSF50891">
    <property type="entry name" value="Cyclophilin-like"/>
    <property type="match status" value="1"/>
</dbReference>
<accession>A0A834XJ32</accession>
<keyword evidence="1" id="KW-0413">Isomerase</keyword>
<evidence type="ECO:0000313" key="1">
    <source>
        <dbReference type="EMBL" id="KAF7844746.1"/>
    </source>
</evidence>
<keyword evidence="2" id="KW-1185">Reference proteome</keyword>
<dbReference type="Proteomes" id="UP000634136">
    <property type="component" value="Unassembled WGS sequence"/>
</dbReference>
<dbReference type="GO" id="GO:0016853">
    <property type="term" value="F:isomerase activity"/>
    <property type="evidence" value="ECO:0007669"/>
    <property type="project" value="UniProtKB-KW"/>
</dbReference>
<comment type="caution">
    <text evidence="1">The sequence shown here is derived from an EMBL/GenBank/DDBJ whole genome shotgun (WGS) entry which is preliminary data.</text>
</comment>
<dbReference type="OrthoDB" id="1938232at2759"/>
<dbReference type="AlphaFoldDB" id="A0A834XJ32"/>
<name>A0A834XJ32_9FABA</name>
<gene>
    <name evidence="1" type="ORF">G2W53_001651</name>
</gene>
<proteinExistence type="predicted"/>
<dbReference type="InterPro" id="IPR029000">
    <property type="entry name" value="Cyclophilin-like_dom_sf"/>
</dbReference>